<accession>A0A382CFA3</accession>
<feature type="domain" description="FecR protein" evidence="1">
    <location>
        <begin position="56"/>
        <end position="153"/>
    </location>
</feature>
<organism evidence="2">
    <name type="scientific">marine metagenome</name>
    <dbReference type="NCBI Taxonomy" id="408172"/>
    <lineage>
        <taxon>unclassified sequences</taxon>
        <taxon>metagenomes</taxon>
        <taxon>ecological metagenomes</taxon>
    </lineage>
</organism>
<dbReference type="EMBL" id="UINC01034282">
    <property type="protein sequence ID" value="SVB24878.1"/>
    <property type="molecule type" value="Genomic_DNA"/>
</dbReference>
<gene>
    <name evidence="2" type="ORF">METZ01_LOCUS177732</name>
</gene>
<dbReference type="Pfam" id="PF04773">
    <property type="entry name" value="FecR"/>
    <property type="match status" value="1"/>
</dbReference>
<dbReference type="PANTHER" id="PTHR38731">
    <property type="entry name" value="LIPL45-RELATED LIPOPROTEIN-RELATED"/>
    <property type="match status" value="1"/>
</dbReference>
<reference evidence="2" key="1">
    <citation type="submission" date="2018-05" db="EMBL/GenBank/DDBJ databases">
        <authorList>
            <person name="Lanie J.A."/>
            <person name="Ng W.-L."/>
            <person name="Kazmierczak K.M."/>
            <person name="Andrzejewski T.M."/>
            <person name="Davidsen T.M."/>
            <person name="Wayne K.J."/>
            <person name="Tettelin H."/>
            <person name="Glass J.I."/>
            <person name="Rusch D."/>
            <person name="Podicherti R."/>
            <person name="Tsui H.-C.T."/>
            <person name="Winkler M.E."/>
        </authorList>
    </citation>
    <scope>NUCLEOTIDE SEQUENCE</scope>
</reference>
<dbReference type="InterPro" id="IPR006860">
    <property type="entry name" value="FecR"/>
</dbReference>
<evidence type="ECO:0000259" key="1">
    <source>
        <dbReference type="Pfam" id="PF04773"/>
    </source>
</evidence>
<dbReference type="AlphaFoldDB" id="A0A382CFA3"/>
<name>A0A382CFA3_9ZZZZ</name>
<protein>
    <recommendedName>
        <fullName evidence="1">FecR protein domain-containing protein</fullName>
    </recommendedName>
</protein>
<sequence>MKKFFFVVSFLILFVTNALAITVGEVKDKMGSTFNERGGKTYKVIAGYLLEMNDFLQTGEDGAMNIVFVDKTKVTLAPNTEFLIDEFSFDTTVVPIEIAMNVSINVGTFTYESGDISKMNGDVEIATPSATITVQGTAFSGTVATSGVTTITLLPDSTGAVGQVTVSNPAGSQTITQVYTSVTVLSDNLVPRAPSPLDNLQKKNLFDLDSVEDDMKDKNDLQFDRKENNEFLENEKETFESNELLEQETLEIEMDAKEANEIEEQIVSEELTIEADTLTSDVTVEVDDFTSQSSEIDTSSTQDIVIDEVVESDIDTSYYDEWEDDLKDWGYIDDDNQISVWDAEGEQTMDWDDAKQMYAEMDQAYFDAIGCSDCTWDSVNWDSIDWDEVDWDAYM</sequence>
<proteinExistence type="predicted"/>
<evidence type="ECO:0000313" key="2">
    <source>
        <dbReference type="EMBL" id="SVB24878.1"/>
    </source>
</evidence>
<feature type="non-terminal residue" evidence="2">
    <location>
        <position position="395"/>
    </location>
</feature>